<keyword evidence="2" id="KW-1185">Reference proteome</keyword>
<comment type="caution">
    <text evidence="1">The sequence shown here is derived from an EMBL/GenBank/DDBJ whole genome shotgun (WGS) entry which is preliminary data.</text>
</comment>
<protein>
    <submittedName>
        <fullName evidence="1">Expressed protein</fullName>
    </submittedName>
</protein>
<evidence type="ECO:0000313" key="2">
    <source>
        <dbReference type="Proteomes" id="UP001153365"/>
    </source>
</evidence>
<organism evidence="1 2">
    <name type="scientific">Phakopsora pachyrhizi</name>
    <name type="common">Asian soybean rust disease fungus</name>
    <dbReference type="NCBI Taxonomy" id="170000"/>
    <lineage>
        <taxon>Eukaryota</taxon>
        <taxon>Fungi</taxon>
        <taxon>Dikarya</taxon>
        <taxon>Basidiomycota</taxon>
        <taxon>Pucciniomycotina</taxon>
        <taxon>Pucciniomycetes</taxon>
        <taxon>Pucciniales</taxon>
        <taxon>Phakopsoraceae</taxon>
        <taxon>Phakopsora</taxon>
    </lineage>
</organism>
<dbReference type="EMBL" id="CALTRL010001064">
    <property type="protein sequence ID" value="CAH7670754.1"/>
    <property type="molecule type" value="Genomic_DNA"/>
</dbReference>
<dbReference type="Proteomes" id="UP001153365">
    <property type="component" value="Unassembled WGS sequence"/>
</dbReference>
<evidence type="ECO:0000313" key="1">
    <source>
        <dbReference type="EMBL" id="CAH7670754.1"/>
    </source>
</evidence>
<reference evidence="1" key="1">
    <citation type="submission" date="2022-06" db="EMBL/GenBank/DDBJ databases">
        <authorList>
            <consortium name="SYNGENTA / RWTH Aachen University"/>
        </authorList>
    </citation>
    <scope>NUCLEOTIDE SEQUENCE</scope>
</reference>
<proteinExistence type="predicted"/>
<sequence length="245" mass="27428">MNTSMVSCSKGPEFNMRDKRKARYCCLRILVILLIMLQFMVKSSPLPSLSFIKGSPKLVDGLKDGSGIIGTVFTRIFARIKPQQLVKSGKELEGLAPDLKAKELTKSSQLPQTKSSIFFGSLFKSRNNIHIFFLKMKDLYTKARKLLPVKSYKPITSLTSIQDMKAALKNLDKDGLKSKLKGAPKKLLKELESARNKGEAQLGISVTEIFTELNKDFKTISAEVKGQYLEVIALISDLPAKIRWK</sequence>
<name>A0AAV0AP10_PHAPC</name>
<gene>
    <name evidence="1" type="ORF">PPACK8108_LOCUS5489</name>
</gene>
<dbReference type="AlphaFoldDB" id="A0AAV0AP10"/>
<accession>A0AAV0AP10</accession>